<protein>
    <submittedName>
        <fullName evidence="2">Rhodanese-like domain-containing protein</fullName>
    </submittedName>
</protein>
<dbReference type="Pfam" id="PF00581">
    <property type="entry name" value="Rhodanese"/>
    <property type="match status" value="1"/>
</dbReference>
<dbReference type="SMART" id="SM00450">
    <property type="entry name" value="RHOD"/>
    <property type="match status" value="1"/>
</dbReference>
<dbReference type="AlphaFoldDB" id="A0AA49GL99"/>
<reference evidence="2" key="2">
    <citation type="journal article" date="2024" name="Antonie Van Leeuwenhoek">
        <title>Roseihalotalea indica gen. nov., sp. nov., a halophilic Bacteroidetes from mesopelagic Southwest Indian Ocean with higher carbohydrate metabolic potential.</title>
        <authorList>
            <person name="Chen B."/>
            <person name="Zhang M."/>
            <person name="Lin D."/>
            <person name="Ye J."/>
            <person name="Tang K."/>
        </authorList>
    </citation>
    <scope>NUCLEOTIDE SEQUENCE</scope>
    <source>
        <strain evidence="2">TK19036</strain>
    </source>
</reference>
<dbReference type="PROSITE" id="PS50206">
    <property type="entry name" value="RHODANESE_3"/>
    <property type="match status" value="1"/>
</dbReference>
<accession>A0AA49GL99</accession>
<dbReference type="InterPro" id="IPR050229">
    <property type="entry name" value="GlpE_sulfurtransferase"/>
</dbReference>
<gene>
    <name evidence="2" type="ORF">K4G66_19950</name>
</gene>
<feature type="domain" description="Rhodanese" evidence="1">
    <location>
        <begin position="34"/>
        <end position="120"/>
    </location>
</feature>
<dbReference type="InterPro" id="IPR036873">
    <property type="entry name" value="Rhodanese-like_dom_sf"/>
</dbReference>
<dbReference type="Gene3D" id="3.40.250.10">
    <property type="entry name" value="Rhodanese-like domain"/>
    <property type="match status" value="1"/>
</dbReference>
<reference evidence="2" key="1">
    <citation type="journal article" date="2023" name="Comput. Struct. Biotechnol. J.">
        <title>Discovery of a novel marine Bacteroidetes with a rich repertoire of carbohydrate-active enzymes.</title>
        <authorList>
            <person name="Chen B."/>
            <person name="Liu G."/>
            <person name="Chen Q."/>
            <person name="Wang H."/>
            <person name="Liu L."/>
            <person name="Tang K."/>
        </authorList>
    </citation>
    <scope>NUCLEOTIDE SEQUENCE</scope>
    <source>
        <strain evidence="2">TK19036</strain>
    </source>
</reference>
<dbReference type="EMBL" id="CP120682">
    <property type="protein sequence ID" value="WKN34650.1"/>
    <property type="molecule type" value="Genomic_DNA"/>
</dbReference>
<evidence type="ECO:0000259" key="1">
    <source>
        <dbReference type="PROSITE" id="PS50206"/>
    </source>
</evidence>
<evidence type="ECO:0000313" key="2">
    <source>
        <dbReference type="EMBL" id="WKN34650.1"/>
    </source>
</evidence>
<dbReference type="InterPro" id="IPR001763">
    <property type="entry name" value="Rhodanese-like_dom"/>
</dbReference>
<proteinExistence type="predicted"/>
<dbReference type="CDD" id="cd00158">
    <property type="entry name" value="RHOD"/>
    <property type="match status" value="1"/>
</dbReference>
<name>A0AA49GL99_9BACT</name>
<sequence>MTIYLLIGGLMAAAYVFYKVYSKSHLDKNLAGLIKNGAQVLDVRTNLEYRQGHIEGAINIPLSSLREEDLPLSKKQTYITCCSHGLRSVKAVQLLKERGFKHIYNGGVWKDLERQTNMKKM</sequence>
<dbReference type="PANTHER" id="PTHR43031:SF1">
    <property type="entry name" value="PYRIDINE NUCLEOTIDE-DISULPHIDE OXIDOREDUCTASE"/>
    <property type="match status" value="1"/>
</dbReference>
<dbReference type="PANTHER" id="PTHR43031">
    <property type="entry name" value="FAD-DEPENDENT OXIDOREDUCTASE"/>
    <property type="match status" value="1"/>
</dbReference>
<organism evidence="2">
    <name type="scientific">Roseihalotalea indica</name>
    <dbReference type="NCBI Taxonomy" id="2867963"/>
    <lineage>
        <taxon>Bacteria</taxon>
        <taxon>Pseudomonadati</taxon>
        <taxon>Bacteroidota</taxon>
        <taxon>Cytophagia</taxon>
        <taxon>Cytophagales</taxon>
        <taxon>Catalimonadaceae</taxon>
        <taxon>Roseihalotalea</taxon>
    </lineage>
</organism>
<dbReference type="SUPFAM" id="SSF52821">
    <property type="entry name" value="Rhodanese/Cell cycle control phosphatase"/>
    <property type="match status" value="1"/>
</dbReference>